<dbReference type="Proteomes" id="UP001055811">
    <property type="component" value="Linkage Group LG06"/>
</dbReference>
<proteinExistence type="predicted"/>
<accession>A0ACB9BLQ9</accession>
<protein>
    <submittedName>
        <fullName evidence="1">Uncharacterized protein</fullName>
    </submittedName>
</protein>
<reference evidence="1 2" key="2">
    <citation type="journal article" date="2022" name="Mol. Ecol. Resour.">
        <title>The genomes of chicory, endive, great burdock and yacon provide insights into Asteraceae paleo-polyploidization history and plant inulin production.</title>
        <authorList>
            <person name="Fan W."/>
            <person name="Wang S."/>
            <person name="Wang H."/>
            <person name="Wang A."/>
            <person name="Jiang F."/>
            <person name="Liu H."/>
            <person name="Zhao H."/>
            <person name="Xu D."/>
            <person name="Zhang Y."/>
        </authorList>
    </citation>
    <scope>NUCLEOTIDE SEQUENCE [LARGE SCALE GENOMIC DNA]</scope>
    <source>
        <strain evidence="2">cv. Punajuju</strain>
        <tissue evidence="1">Leaves</tissue>
    </source>
</reference>
<name>A0ACB9BLQ9_CICIN</name>
<gene>
    <name evidence="1" type="ORF">L2E82_34132</name>
</gene>
<keyword evidence="2" id="KW-1185">Reference proteome</keyword>
<evidence type="ECO:0000313" key="1">
    <source>
        <dbReference type="EMBL" id="KAI3722924.1"/>
    </source>
</evidence>
<organism evidence="1 2">
    <name type="scientific">Cichorium intybus</name>
    <name type="common">Chicory</name>
    <dbReference type="NCBI Taxonomy" id="13427"/>
    <lineage>
        <taxon>Eukaryota</taxon>
        <taxon>Viridiplantae</taxon>
        <taxon>Streptophyta</taxon>
        <taxon>Embryophyta</taxon>
        <taxon>Tracheophyta</taxon>
        <taxon>Spermatophyta</taxon>
        <taxon>Magnoliopsida</taxon>
        <taxon>eudicotyledons</taxon>
        <taxon>Gunneridae</taxon>
        <taxon>Pentapetalae</taxon>
        <taxon>asterids</taxon>
        <taxon>campanulids</taxon>
        <taxon>Asterales</taxon>
        <taxon>Asteraceae</taxon>
        <taxon>Cichorioideae</taxon>
        <taxon>Cichorieae</taxon>
        <taxon>Cichoriinae</taxon>
        <taxon>Cichorium</taxon>
    </lineage>
</organism>
<dbReference type="EMBL" id="CM042014">
    <property type="protein sequence ID" value="KAI3722924.1"/>
    <property type="molecule type" value="Genomic_DNA"/>
</dbReference>
<sequence>MGHLSYTRVSRRSYRTRGFRLNSRRFSVQRLRAKFFNFFRIFMRIWRSSSYKKKTTMSYSNLSYGSSRRDLVDKENVCRLQSFTRSNSFYSEAIEDCLEFIKRSSVNLDDKPKTYVIDKIRI</sequence>
<comment type="caution">
    <text evidence="1">The sequence shown here is derived from an EMBL/GenBank/DDBJ whole genome shotgun (WGS) entry which is preliminary data.</text>
</comment>
<evidence type="ECO:0000313" key="2">
    <source>
        <dbReference type="Proteomes" id="UP001055811"/>
    </source>
</evidence>
<reference evidence="2" key="1">
    <citation type="journal article" date="2022" name="Mol. Ecol. Resour.">
        <title>The genomes of chicory, endive, great burdock and yacon provide insights into Asteraceae palaeo-polyploidization history and plant inulin production.</title>
        <authorList>
            <person name="Fan W."/>
            <person name="Wang S."/>
            <person name="Wang H."/>
            <person name="Wang A."/>
            <person name="Jiang F."/>
            <person name="Liu H."/>
            <person name="Zhao H."/>
            <person name="Xu D."/>
            <person name="Zhang Y."/>
        </authorList>
    </citation>
    <scope>NUCLEOTIDE SEQUENCE [LARGE SCALE GENOMIC DNA]</scope>
    <source>
        <strain evidence="2">cv. Punajuju</strain>
    </source>
</reference>